<sequence length="235" mass="26638">MVIHNGTPAILSYLLDVFVRPLEGLFYHADLCAAYHIFGAAFIYLTTWLKAVVKTTRLQHRPQEIRNVADLFRSLGTCNQILVRGYLGGCFLLPNFVGPIWVCWVVNADNAFLDSLAHLYGFAIGLLHMPLLVSLAINLVISFVFGLLRRLVESTSRFVWKACKGIPHDPAAAAQRSLAALHGWLERLPERIVDRIDRKLLRTEWAFMQLVTAFVIAACMSMLYTMIVDLYRPYL</sequence>
<feature type="transmembrane region" description="Helical" evidence="1">
    <location>
        <begin position="81"/>
        <end position="107"/>
    </location>
</feature>
<protein>
    <submittedName>
        <fullName evidence="2">Uncharacterized protein</fullName>
    </submittedName>
</protein>
<evidence type="ECO:0000313" key="2">
    <source>
        <dbReference type="EMBL" id="GKT45221.1"/>
    </source>
</evidence>
<dbReference type="RefSeq" id="XP_049127571.1">
    <property type="nucleotide sequence ID" value="XM_049271614.1"/>
</dbReference>
<name>A0AA37LAS6_9PEZI</name>
<dbReference type="AlphaFoldDB" id="A0AA37LAS6"/>
<reference evidence="2 3" key="1">
    <citation type="submission" date="2022-03" db="EMBL/GenBank/DDBJ databases">
        <title>Genome data of Colletotrichum spp.</title>
        <authorList>
            <person name="Utami Y.D."/>
            <person name="Hiruma K."/>
        </authorList>
    </citation>
    <scope>NUCLEOTIDE SEQUENCE [LARGE SCALE GENOMIC DNA]</scope>
    <source>
        <strain evidence="2 3">MAFF 239500</strain>
    </source>
</reference>
<evidence type="ECO:0000313" key="3">
    <source>
        <dbReference type="Proteomes" id="UP001055115"/>
    </source>
</evidence>
<feature type="transmembrane region" description="Helical" evidence="1">
    <location>
        <begin position="205"/>
        <end position="227"/>
    </location>
</feature>
<keyword evidence="1" id="KW-0812">Transmembrane</keyword>
<feature type="transmembrane region" description="Helical" evidence="1">
    <location>
        <begin position="119"/>
        <end position="148"/>
    </location>
</feature>
<evidence type="ECO:0000256" key="1">
    <source>
        <dbReference type="SAM" id="Phobius"/>
    </source>
</evidence>
<keyword evidence="3" id="KW-1185">Reference proteome</keyword>
<dbReference type="Proteomes" id="UP001055115">
    <property type="component" value="Unassembled WGS sequence"/>
</dbReference>
<accession>A0AA37LAS6</accession>
<proteinExistence type="predicted"/>
<dbReference type="EMBL" id="BQXU01000012">
    <property type="protein sequence ID" value="GKT45221.1"/>
    <property type="molecule type" value="Genomic_DNA"/>
</dbReference>
<dbReference type="GeneID" id="73326204"/>
<feature type="transmembrane region" description="Helical" evidence="1">
    <location>
        <begin position="33"/>
        <end position="53"/>
    </location>
</feature>
<organism evidence="2 3">
    <name type="scientific">Colletotrichum spaethianum</name>
    <dbReference type="NCBI Taxonomy" id="700344"/>
    <lineage>
        <taxon>Eukaryota</taxon>
        <taxon>Fungi</taxon>
        <taxon>Dikarya</taxon>
        <taxon>Ascomycota</taxon>
        <taxon>Pezizomycotina</taxon>
        <taxon>Sordariomycetes</taxon>
        <taxon>Hypocreomycetidae</taxon>
        <taxon>Glomerellales</taxon>
        <taxon>Glomerellaceae</taxon>
        <taxon>Colletotrichum</taxon>
        <taxon>Colletotrichum spaethianum species complex</taxon>
    </lineage>
</organism>
<gene>
    <name evidence="2" type="ORF">ColSpa_05402</name>
</gene>
<comment type="caution">
    <text evidence="2">The sequence shown here is derived from an EMBL/GenBank/DDBJ whole genome shotgun (WGS) entry which is preliminary data.</text>
</comment>
<keyword evidence="1" id="KW-0472">Membrane</keyword>
<keyword evidence="1" id="KW-1133">Transmembrane helix</keyword>